<accession>A0ABQ4C1I6</accession>
<feature type="domain" description="Recombinase" evidence="3">
    <location>
        <begin position="220"/>
        <end position="368"/>
    </location>
</feature>
<dbReference type="InterPro" id="IPR036162">
    <property type="entry name" value="Resolvase-like_N_sf"/>
</dbReference>
<proteinExistence type="predicted"/>
<feature type="transmembrane region" description="Helical" evidence="2">
    <location>
        <begin position="879"/>
        <end position="901"/>
    </location>
</feature>
<feature type="region of interest" description="Disordered" evidence="1">
    <location>
        <begin position="757"/>
        <end position="824"/>
    </location>
</feature>
<gene>
    <name evidence="4" type="ORF">Air01nite_27140</name>
</gene>
<dbReference type="InterPro" id="IPR050639">
    <property type="entry name" value="SSR_resolvase"/>
</dbReference>
<organism evidence="4 5">
    <name type="scientific">Asanoa iriomotensis</name>
    <dbReference type="NCBI Taxonomy" id="234613"/>
    <lineage>
        <taxon>Bacteria</taxon>
        <taxon>Bacillati</taxon>
        <taxon>Actinomycetota</taxon>
        <taxon>Actinomycetes</taxon>
        <taxon>Micromonosporales</taxon>
        <taxon>Micromonosporaceae</taxon>
        <taxon>Asanoa</taxon>
    </lineage>
</organism>
<dbReference type="SUPFAM" id="SSF53041">
    <property type="entry name" value="Resolvase-like"/>
    <property type="match status" value="1"/>
</dbReference>
<dbReference type="Gene3D" id="3.40.50.1390">
    <property type="entry name" value="Resolvase, N-terminal catalytic domain"/>
    <property type="match status" value="1"/>
</dbReference>
<reference evidence="4 5" key="1">
    <citation type="submission" date="2021-01" db="EMBL/GenBank/DDBJ databases">
        <title>Whole genome shotgun sequence of Asanoa iriomotensis NBRC 100142.</title>
        <authorList>
            <person name="Komaki H."/>
            <person name="Tamura T."/>
        </authorList>
    </citation>
    <scope>NUCLEOTIDE SEQUENCE [LARGE SCALE GENOMIC DNA]</scope>
    <source>
        <strain evidence="4 5">NBRC 100142</strain>
    </source>
</reference>
<dbReference type="InterPro" id="IPR011109">
    <property type="entry name" value="DNA_bind_recombinase_dom"/>
</dbReference>
<comment type="caution">
    <text evidence="4">The sequence shown here is derived from an EMBL/GenBank/DDBJ whole genome shotgun (WGS) entry which is preliminary data.</text>
</comment>
<evidence type="ECO:0000313" key="4">
    <source>
        <dbReference type="EMBL" id="GIF56619.1"/>
    </source>
</evidence>
<dbReference type="InterPro" id="IPR038109">
    <property type="entry name" value="DNA_bind_recomb_sf"/>
</dbReference>
<dbReference type="Gene3D" id="3.90.1750.20">
    <property type="entry name" value="Putative Large Serine Recombinase, Chain B, Domain 2"/>
    <property type="match status" value="1"/>
</dbReference>
<dbReference type="PANTHER" id="PTHR30461:SF23">
    <property type="entry name" value="DNA RECOMBINASE-RELATED"/>
    <property type="match status" value="1"/>
</dbReference>
<dbReference type="EMBL" id="BONC01000016">
    <property type="protein sequence ID" value="GIF56619.1"/>
    <property type="molecule type" value="Genomic_DNA"/>
</dbReference>
<dbReference type="Proteomes" id="UP000624325">
    <property type="component" value="Unassembled WGS sequence"/>
</dbReference>
<dbReference type="InterPro" id="IPR006119">
    <property type="entry name" value="Resolv_N"/>
</dbReference>
<keyword evidence="2" id="KW-0472">Membrane</keyword>
<dbReference type="PROSITE" id="PS51737">
    <property type="entry name" value="RECOMBINASE_DNA_BIND"/>
    <property type="match status" value="1"/>
</dbReference>
<evidence type="ECO:0000256" key="2">
    <source>
        <dbReference type="SAM" id="Phobius"/>
    </source>
</evidence>
<feature type="compositionally biased region" description="Low complexity" evidence="1">
    <location>
        <begin position="849"/>
        <end position="862"/>
    </location>
</feature>
<name>A0ABQ4C1I6_9ACTN</name>
<evidence type="ECO:0000256" key="1">
    <source>
        <dbReference type="SAM" id="MobiDB-lite"/>
    </source>
</evidence>
<sequence length="912" mass="99239">MVHSKATSVDVTENSEADSAKLATWLQARVVDTPEPRRLRLAWMGRTSDDEVQDPTISLPRQLRSCQVALSDDMEISLHFWDVETSRKALGARGTSSAWRNFDIDIPRDGGIADLLAEAQRPDRRFDGVICESIDRIARLTYQSTKIEHDLEQLGIPLIAADEPVMRSARTGRIEKKAGMVLLRRAKQGVAEWYVLEMLEKSRNGIEIHTDQGFNVGKPPYGYRAERIRHPVPAKRAEGKHKTKLAPDAARGPVVTRIFEMRANDGLSYRMIAGTLNEDLTENPPPEPVDPMRALGRWSPSSVREILINPKYTGHMVWNRRATKDKQSPGKVNPRDEWIISSRPVHEALVPVELFLAAQPTPRRRDKARADLGPMARNPHRQTKSVYRLRSYVYCSPCGTRMHGKRNHAGTAYSYCQPRGRVRPDGHPTAVWVNERKLTDVVSHFFNTHVLGPDRIKLVAASLPAAATHAASAHRQAEIVLERRVAELETAADNLLRALETNADADGHFFGRMNRRVKELDRDMAEAASALAAHRAAAPEPPTNDVSLLDLLPLVEVDLNELAADRLHRFLDAFRVEIHYDHRSRRATLKAEISGQLIEELARVANWGQPRSERGNKESANAGDTAVRSLRMCPRQDSNLRSRLRRAVLYPLSYGGSATGKEYQGSHRVGVWAPGRCRGGGPTCRRSCPFSGCAGCQPPRSMCRPGIHGGWRIMRWRPALALAASAVGAVLFFGAGPAWADQPPAASGAGARRVEVVRPVPHEPKRVHPAARKPPGTLGDASSRRSVAASPPLARPQPAPPGARSQPPAGPRLAPTATSGPRGSMRAVIQAVGDGRSVANRVAPPAEKSGAAVVPSGGPSAPGTGGGDGSGNDARATGMAVGTVLLVGVGLIAAGVALVGLRNRRDTVDHGQ</sequence>
<dbReference type="CDD" id="cd00338">
    <property type="entry name" value="Ser_Recombinase"/>
    <property type="match status" value="1"/>
</dbReference>
<evidence type="ECO:0000259" key="3">
    <source>
        <dbReference type="PROSITE" id="PS51737"/>
    </source>
</evidence>
<feature type="compositionally biased region" description="Basic and acidic residues" evidence="1">
    <location>
        <begin position="757"/>
        <end position="766"/>
    </location>
</feature>
<keyword evidence="5" id="KW-1185">Reference proteome</keyword>
<keyword evidence="2" id="KW-0812">Transmembrane</keyword>
<dbReference type="PANTHER" id="PTHR30461">
    <property type="entry name" value="DNA-INVERTASE FROM LAMBDOID PROPHAGE"/>
    <property type="match status" value="1"/>
</dbReference>
<dbReference type="Pfam" id="PF07508">
    <property type="entry name" value="Recombinase"/>
    <property type="match status" value="1"/>
</dbReference>
<keyword evidence="2" id="KW-1133">Transmembrane helix</keyword>
<dbReference type="SMART" id="SM00857">
    <property type="entry name" value="Resolvase"/>
    <property type="match status" value="1"/>
</dbReference>
<feature type="region of interest" description="Disordered" evidence="1">
    <location>
        <begin position="844"/>
        <end position="874"/>
    </location>
</feature>
<dbReference type="Pfam" id="PF00239">
    <property type="entry name" value="Resolvase"/>
    <property type="match status" value="1"/>
</dbReference>
<evidence type="ECO:0000313" key="5">
    <source>
        <dbReference type="Proteomes" id="UP000624325"/>
    </source>
</evidence>
<protein>
    <recommendedName>
        <fullName evidence="3">Recombinase domain-containing protein</fullName>
    </recommendedName>
</protein>